<evidence type="ECO:0000313" key="3">
    <source>
        <dbReference type="Proteomes" id="UP001189429"/>
    </source>
</evidence>
<organism evidence="2 3">
    <name type="scientific">Prorocentrum cordatum</name>
    <dbReference type="NCBI Taxonomy" id="2364126"/>
    <lineage>
        <taxon>Eukaryota</taxon>
        <taxon>Sar</taxon>
        <taxon>Alveolata</taxon>
        <taxon>Dinophyceae</taxon>
        <taxon>Prorocentrales</taxon>
        <taxon>Prorocentraceae</taxon>
        <taxon>Prorocentrum</taxon>
    </lineage>
</organism>
<accession>A0ABN9PMZ9</accession>
<dbReference type="Proteomes" id="UP001189429">
    <property type="component" value="Unassembled WGS sequence"/>
</dbReference>
<protein>
    <submittedName>
        <fullName evidence="2">Uncharacterized protein</fullName>
    </submittedName>
</protein>
<feature type="region of interest" description="Disordered" evidence="1">
    <location>
        <begin position="230"/>
        <end position="299"/>
    </location>
</feature>
<dbReference type="InterPro" id="IPR035979">
    <property type="entry name" value="RBD_domain_sf"/>
</dbReference>
<sequence>MERASGATVELVEDQSNDDAISSGHVQAPQWMRVTGSGATAAAAMIQAVVDDGTAAVDAVAELAPPTGAGRRPGRGLRLDPAVGLSIGTPQEHERFLDDLPTFCTVGLPGQDADEFFVVGRVPGCRAWLTYTTDDSGDRFVWRVLDAEFLDPRAINKPDRDLDDEGVNWICVETEGEWLLWVPDALSQASLLAESAAMLAPTAGLVLDAVARANARSWAIDFCGQATLAPAGARGRRPRSAGPRGDGARSPSQRPPRSASGSPSSASARVRPQAPSPSTLGRNGLRATSREPPAAQAPNDAIDERLLKIHAHLREQSEHGDWMSVIGSRSRIRLTDVRACFVVTGVTTHDAWISTFPHSNTYFEGLDVAFTLQMLCSECNAFGHVITCRILSKGRAGNCATVKFDTMRGALAASVGLKERHLGWGITYAARDAGPTANF</sequence>
<gene>
    <name evidence="2" type="ORF">PCOR1329_LOCUS4427</name>
</gene>
<name>A0ABN9PMZ9_9DINO</name>
<dbReference type="EMBL" id="CAUYUJ010001143">
    <property type="protein sequence ID" value="CAK0794431.1"/>
    <property type="molecule type" value="Genomic_DNA"/>
</dbReference>
<reference evidence="2" key="1">
    <citation type="submission" date="2023-10" db="EMBL/GenBank/DDBJ databases">
        <authorList>
            <person name="Chen Y."/>
            <person name="Shah S."/>
            <person name="Dougan E. K."/>
            <person name="Thang M."/>
            <person name="Chan C."/>
        </authorList>
    </citation>
    <scope>NUCLEOTIDE SEQUENCE [LARGE SCALE GENOMIC DNA]</scope>
</reference>
<feature type="compositionally biased region" description="Low complexity" evidence="1">
    <location>
        <begin position="240"/>
        <end position="278"/>
    </location>
</feature>
<feature type="region of interest" description="Disordered" evidence="1">
    <location>
        <begin position="1"/>
        <end position="24"/>
    </location>
</feature>
<proteinExistence type="predicted"/>
<comment type="caution">
    <text evidence="2">The sequence shown here is derived from an EMBL/GenBank/DDBJ whole genome shotgun (WGS) entry which is preliminary data.</text>
</comment>
<dbReference type="CDD" id="cd00590">
    <property type="entry name" value="RRM_SF"/>
    <property type="match status" value="1"/>
</dbReference>
<keyword evidence="3" id="KW-1185">Reference proteome</keyword>
<dbReference type="SUPFAM" id="SSF54928">
    <property type="entry name" value="RNA-binding domain, RBD"/>
    <property type="match status" value="1"/>
</dbReference>
<evidence type="ECO:0000256" key="1">
    <source>
        <dbReference type="SAM" id="MobiDB-lite"/>
    </source>
</evidence>
<evidence type="ECO:0000313" key="2">
    <source>
        <dbReference type="EMBL" id="CAK0794431.1"/>
    </source>
</evidence>